<protein>
    <submittedName>
        <fullName evidence="2">Transcriptional regulator, TrmB</fullName>
    </submittedName>
</protein>
<dbReference type="Gene3D" id="1.10.10.10">
    <property type="entry name" value="Winged helix-like DNA-binding domain superfamily/Winged helix DNA-binding domain"/>
    <property type="match status" value="1"/>
</dbReference>
<accession>A0A0D5C2W6</accession>
<dbReference type="SUPFAM" id="SSF46785">
    <property type="entry name" value="Winged helix' DNA-binding domain"/>
    <property type="match status" value="1"/>
</dbReference>
<dbReference type="InterPro" id="IPR002831">
    <property type="entry name" value="Tscrpt_reg_TrmB_N"/>
</dbReference>
<dbReference type="GeneID" id="24820390"/>
<dbReference type="InterPro" id="IPR011991">
    <property type="entry name" value="ArsR-like_HTH"/>
</dbReference>
<keyword evidence="3" id="KW-1185">Reference proteome</keyword>
<dbReference type="InterPro" id="IPR036388">
    <property type="entry name" value="WH-like_DNA-bd_sf"/>
</dbReference>
<dbReference type="Proteomes" id="UP000032408">
    <property type="component" value="Chromosome"/>
</dbReference>
<dbReference type="EMBL" id="CP011070">
    <property type="protein sequence ID" value="AJW70878.1"/>
    <property type="molecule type" value="Genomic_DNA"/>
</dbReference>
<proteinExistence type="predicted"/>
<dbReference type="RefSeq" id="WP_052661889.1">
    <property type="nucleotide sequence ID" value="NZ_CP011070.1"/>
</dbReference>
<dbReference type="STRING" id="1580092.NADRNF5_1190"/>
<dbReference type="AlphaFoldDB" id="A0A0D5C2W6"/>
<dbReference type="KEGG" id="nin:NADRNF5_1190"/>
<dbReference type="HOGENOM" id="CLU_2067692_0_0_2"/>
<dbReference type="InterPro" id="IPR036390">
    <property type="entry name" value="WH_DNA-bd_sf"/>
</dbReference>
<reference evidence="3" key="1">
    <citation type="submission" date="2015-03" db="EMBL/GenBank/DDBJ databases">
        <title>Characterization of two novel Thaumarchaeota isolated from the Northern Adriatic Sea.</title>
        <authorList>
            <person name="Bayer B."/>
            <person name="Vojvoda J."/>
            <person name="Offre P."/>
            <person name="Srivastava A."/>
            <person name="Elisabeth N."/>
            <person name="Garcia J.A.L."/>
            <person name="Schleper C."/>
            <person name="Herndl G.J."/>
        </authorList>
    </citation>
    <scope>NUCLEOTIDE SEQUENCE [LARGE SCALE GENOMIC DNA]</scope>
    <source>
        <strain evidence="3">NF5</strain>
    </source>
</reference>
<reference evidence="2 3" key="2">
    <citation type="journal article" date="2016" name="ISME J.">
        <title>Physiological and genomic characterization of two novel marine thaumarchaeal strains indicates niche differentiation.</title>
        <authorList>
            <person name="Bayer B."/>
            <person name="Vojvoda J."/>
            <person name="Offre P."/>
            <person name="Alves R.J."/>
            <person name="Elisabeth N.H."/>
            <person name="Garcia J.A."/>
            <person name="Volland J.M."/>
            <person name="Srivastava A."/>
            <person name="Schleper C."/>
            <person name="Herndl G.J."/>
        </authorList>
    </citation>
    <scope>NUCLEOTIDE SEQUENCE [LARGE SCALE GENOMIC DNA]</scope>
    <source>
        <strain evidence="2 3">NF5</strain>
    </source>
</reference>
<organism evidence="2 3">
    <name type="scientific">Nitrosopumilus adriaticus</name>
    <dbReference type="NCBI Taxonomy" id="1580092"/>
    <lineage>
        <taxon>Archaea</taxon>
        <taxon>Nitrososphaerota</taxon>
        <taxon>Nitrososphaeria</taxon>
        <taxon>Nitrosopumilales</taxon>
        <taxon>Nitrosopumilaceae</taxon>
        <taxon>Nitrosopumilus</taxon>
    </lineage>
</organism>
<dbReference type="InterPro" id="IPR051797">
    <property type="entry name" value="TrmB-like"/>
</dbReference>
<dbReference type="OrthoDB" id="12358at2157"/>
<evidence type="ECO:0000313" key="3">
    <source>
        <dbReference type="Proteomes" id="UP000032408"/>
    </source>
</evidence>
<dbReference type="PANTHER" id="PTHR34293">
    <property type="entry name" value="HTH-TYPE TRANSCRIPTIONAL REGULATOR TRMBL2"/>
    <property type="match status" value="1"/>
</dbReference>
<dbReference type="CDD" id="cd00090">
    <property type="entry name" value="HTH_ARSR"/>
    <property type="match status" value="1"/>
</dbReference>
<name>A0A0D5C2W6_9ARCH</name>
<gene>
    <name evidence="2" type="ORF">NADRNF5_1190</name>
</gene>
<dbReference type="Pfam" id="PF01978">
    <property type="entry name" value="TrmB"/>
    <property type="match status" value="1"/>
</dbReference>
<evidence type="ECO:0000259" key="1">
    <source>
        <dbReference type="Pfam" id="PF01978"/>
    </source>
</evidence>
<evidence type="ECO:0000313" key="2">
    <source>
        <dbReference type="EMBL" id="AJW70878.1"/>
    </source>
</evidence>
<sequence length="125" mass="14349">MDGDNQEKTFAESVEKTISKLNLMIIDYYFSSDETKIYLFLSKNSIETASEISKAMDIPRTETYRLLSSLQRKGVVFSTFGKPTKFSAAGIDEVLEILSNKIRTKISQLEAETRKNHLTIDNRWE</sequence>
<dbReference type="PANTHER" id="PTHR34293:SF1">
    <property type="entry name" value="HTH-TYPE TRANSCRIPTIONAL REGULATOR TRMBL2"/>
    <property type="match status" value="1"/>
</dbReference>
<feature type="domain" description="Transcription regulator TrmB N-terminal" evidence="1">
    <location>
        <begin position="30"/>
        <end position="89"/>
    </location>
</feature>